<feature type="domain" description="Glucose-methanol-choline oxidoreductase N-terminal" evidence="8">
    <location>
        <begin position="309"/>
        <end position="323"/>
    </location>
</feature>
<evidence type="ECO:0000313" key="10">
    <source>
        <dbReference type="Proteomes" id="UP000275078"/>
    </source>
</evidence>
<dbReference type="GO" id="GO:0016614">
    <property type="term" value="F:oxidoreductase activity, acting on CH-OH group of donors"/>
    <property type="evidence" value="ECO:0007669"/>
    <property type="project" value="InterPro"/>
</dbReference>
<dbReference type="InterPro" id="IPR012132">
    <property type="entry name" value="GMC_OxRdtase"/>
</dbReference>
<gene>
    <name evidence="9" type="ORF">BJ508DRAFT_415003</name>
</gene>
<dbReference type="PANTHER" id="PTHR11552">
    <property type="entry name" value="GLUCOSE-METHANOL-CHOLINE GMC OXIDOREDUCTASE"/>
    <property type="match status" value="1"/>
</dbReference>
<feature type="signal peptide" evidence="7">
    <location>
        <begin position="1"/>
        <end position="19"/>
    </location>
</feature>
<evidence type="ECO:0000313" key="9">
    <source>
        <dbReference type="EMBL" id="RPA81165.1"/>
    </source>
</evidence>
<feature type="binding site" evidence="6">
    <location>
        <position position="270"/>
    </location>
    <ligand>
        <name>FAD</name>
        <dbReference type="ChEBI" id="CHEBI:57692"/>
    </ligand>
</feature>
<dbReference type="InterPro" id="IPR027424">
    <property type="entry name" value="Glucose_Oxidase_domain_2"/>
</dbReference>
<dbReference type="Gene3D" id="3.30.560.10">
    <property type="entry name" value="Glucose Oxidase, domain 3"/>
    <property type="match status" value="1"/>
</dbReference>
<dbReference type="Pfam" id="PF00732">
    <property type="entry name" value="GMC_oxred_N"/>
    <property type="match status" value="1"/>
</dbReference>
<comment type="similarity">
    <text evidence="2">Belongs to the GMC oxidoreductase family.</text>
</comment>
<dbReference type="EMBL" id="ML119682">
    <property type="protein sequence ID" value="RPA81165.1"/>
    <property type="molecule type" value="Genomic_DNA"/>
</dbReference>
<dbReference type="SUPFAM" id="SSF51905">
    <property type="entry name" value="FAD/NAD(P)-binding domain"/>
    <property type="match status" value="1"/>
</dbReference>
<evidence type="ECO:0000256" key="1">
    <source>
        <dbReference type="ARBA" id="ARBA00001974"/>
    </source>
</evidence>
<dbReference type="PANTHER" id="PTHR11552:SF115">
    <property type="entry name" value="DEHYDROGENASE XPTC-RELATED"/>
    <property type="match status" value="1"/>
</dbReference>
<evidence type="ECO:0000256" key="3">
    <source>
        <dbReference type="ARBA" id="ARBA00022630"/>
    </source>
</evidence>
<feature type="binding site" evidence="6">
    <location>
        <position position="116"/>
    </location>
    <ligand>
        <name>FAD</name>
        <dbReference type="ChEBI" id="CHEBI:57692"/>
    </ligand>
</feature>
<dbReference type="GO" id="GO:0050660">
    <property type="term" value="F:flavin adenine dinucleotide binding"/>
    <property type="evidence" value="ECO:0007669"/>
    <property type="project" value="InterPro"/>
</dbReference>
<reference evidence="9 10" key="1">
    <citation type="journal article" date="2018" name="Nat. Ecol. Evol.">
        <title>Pezizomycetes genomes reveal the molecular basis of ectomycorrhizal truffle lifestyle.</title>
        <authorList>
            <person name="Murat C."/>
            <person name="Payen T."/>
            <person name="Noel B."/>
            <person name="Kuo A."/>
            <person name="Morin E."/>
            <person name="Chen J."/>
            <person name="Kohler A."/>
            <person name="Krizsan K."/>
            <person name="Balestrini R."/>
            <person name="Da Silva C."/>
            <person name="Montanini B."/>
            <person name="Hainaut M."/>
            <person name="Levati E."/>
            <person name="Barry K.W."/>
            <person name="Belfiori B."/>
            <person name="Cichocki N."/>
            <person name="Clum A."/>
            <person name="Dockter R.B."/>
            <person name="Fauchery L."/>
            <person name="Guy J."/>
            <person name="Iotti M."/>
            <person name="Le Tacon F."/>
            <person name="Lindquist E.A."/>
            <person name="Lipzen A."/>
            <person name="Malagnac F."/>
            <person name="Mello A."/>
            <person name="Molinier V."/>
            <person name="Miyauchi S."/>
            <person name="Poulain J."/>
            <person name="Riccioni C."/>
            <person name="Rubini A."/>
            <person name="Sitrit Y."/>
            <person name="Splivallo R."/>
            <person name="Traeger S."/>
            <person name="Wang M."/>
            <person name="Zifcakova L."/>
            <person name="Wipf D."/>
            <person name="Zambonelli A."/>
            <person name="Paolocci F."/>
            <person name="Nowrousian M."/>
            <person name="Ottonello S."/>
            <person name="Baldrian P."/>
            <person name="Spatafora J.W."/>
            <person name="Henrissat B."/>
            <person name="Nagy L.G."/>
            <person name="Aury J.M."/>
            <person name="Wincker P."/>
            <person name="Grigoriev I.V."/>
            <person name="Bonfante P."/>
            <person name="Martin F.M."/>
        </authorList>
    </citation>
    <scope>NUCLEOTIDE SEQUENCE [LARGE SCALE GENOMIC DNA]</scope>
    <source>
        <strain evidence="9 10">RN42</strain>
    </source>
</reference>
<dbReference type="PROSITE" id="PS00624">
    <property type="entry name" value="GMC_OXRED_2"/>
    <property type="match status" value="1"/>
</dbReference>
<evidence type="ECO:0000256" key="6">
    <source>
        <dbReference type="PIRSR" id="PIRSR000137-2"/>
    </source>
</evidence>
<feature type="chain" id="PRO_5018072508" evidence="7">
    <location>
        <begin position="20"/>
        <end position="604"/>
    </location>
</feature>
<feature type="binding site" evidence="6">
    <location>
        <position position="574"/>
    </location>
    <ligand>
        <name>FAD</name>
        <dbReference type="ChEBI" id="CHEBI:57692"/>
    </ligand>
</feature>
<evidence type="ECO:0000256" key="7">
    <source>
        <dbReference type="SAM" id="SignalP"/>
    </source>
</evidence>
<dbReference type="InterPro" id="IPR036188">
    <property type="entry name" value="FAD/NAD-bd_sf"/>
</dbReference>
<dbReference type="PIRSF" id="PIRSF000137">
    <property type="entry name" value="Alcohol_oxidase"/>
    <property type="match status" value="1"/>
</dbReference>
<evidence type="ECO:0000259" key="8">
    <source>
        <dbReference type="PROSITE" id="PS00624"/>
    </source>
</evidence>
<accession>A0A3N4I4Y9</accession>
<name>A0A3N4I4Y9_ASCIM</name>
<proteinExistence type="inferred from homology"/>
<dbReference type="AlphaFoldDB" id="A0A3N4I4Y9"/>
<dbReference type="OrthoDB" id="269227at2759"/>
<keyword evidence="10" id="KW-1185">Reference proteome</keyword>
<evidence type="ECO:0000256" key="5">
    <source>
        <dbReference type="ARBA" id="ARBA00023002"/>
    </source>
</evidence>
<dbReference type="GO" id="GO:0044550">
    <property type="term" value="P:secondary metabolite biosynthetic process"/>
    <property type="evidence" value="ECO:0007669"/>
    <property type="project" value="TreeGrafter"/>
</dbReference>
<feature type="binding site" evidence="6">
    <location>
        <begin position="124"/>
        <end position="127"/>
    </location>
    <ligand>
        <name>FAD</name>
        <dbReference type="ChEBI" id="CHEBI:57692"/>
    </ligand>
</feature>
<organism evidence="9 10">
    <name type="scientific">Ascobolus immersus RN42</name>
    <dbReference type="NCBI Taxonomy" id="1160509"/>
    <lineage>
        <taxon>Eukaryota</taxon>
        <taxon>Fungi</taxon>
        <taxon>Dikarya</taxon>
        <taxon>Ascomycota</taxon>
        <taxon>Pezizomycotina</taxon>
        <taxon>Pezizomycetes</taxon>
        <taxon>Pezizales</taxon>
        <taxon>Ascobolaceae</taxon>
        <taxon>Ascobolus</taxon>
    </lineage>
</organism>
<keyword evidence="7" id="KW-0732">Signal</keyword>
<evidence type="ECO:0000256" key="4">
    <source>
        <dbReference type="ARBA" id="ARBA00022827"/>
    </source>
</evidence>
<keyword evidence="4 6" id="KW-0274">FAD</keyword>
<dbReference type="Pfam" id="PF05199">
    <property type="entry name" value="GMC_oxred_C"/>
    <property type="match status" value="1"/>
</dbReference>
<dbReference type="InterPro" id="IPR007867">
    <property type="entry name" value="GMC_OxRtase_C"/>
</dbReference>
<dbReference type="InterPro" id="IPR000172">
    <property type="entry name" value="GMC_OxRdtase_N"/>
</dbReference>
<comment type="cofactor">
    <cofactor evidence="1 6">
        <name>FAD</name>
        <dbReference type="ChEBI" id="CHEBI:57692"/>
    </cofactor>
</comment>
<dbReference type="Gene3D" id="3.50.50.60">
    <property type="entry name" value="FAD/NAD(P)-binding domain"/>
    <property type="match status" value="1"/>
</dbReference>
<dbReference type="SUPFAM" id="SSF54373">
    <property type="entry name" value="FAD-linked reductases, C-terminal domain"/>
    <property type="match status" value="1"/>
</dbReference>
<protein>
    <submittedName>
        <fullName evidence="9">Alcohol oxidase</fullName>
    </submittedName>
</protein>
<dbReference type="STRING" id="1160509.A0A3N4I4Y9"/>
<keyword evidence="5" id="KW-0560">Oxidoreductase</keyword>
<dbReference type="Gene3D" id="4.10.450.10">
    <property type="entry name" value="Glucose Oxidase, domain 2"/>
    <property type="match status" value="1"/>
</dbReference>
<keyword evidence="3" id="KW-0285">Flavoprotein</keyword>
<evidence type="ECO:0000256" key="2">
    <source>
        <dbReference type="ARBA" id="ARBA00010790"/>
    </source>
</evidence>
<dbReference type="Proteomes" id="UP000275078">
    <property type="component" value="Unassembled WGS sequence"/>
</dbReference>
<sequence length="604" mass="64985">MVFKVSLILLALTSTLVSAYPASSQYASHIEARAVKDEYDYIIVGGGTAGLTVGDRLTADGKYTVLVIENGVLDNSTAILTGGAGGGMNAARMYTINSSPQSGLNNRVISVGIGRVVGGSSAVNGMVVQRGTAEEYNLWGDLSGGQPTSWNWKGLLPSFRRAMHLTVPSENLQRLMNVTYDLSVWGQDPDTKVYATYSESGSGQQKFFYDAYKSYPGVHVPKDNGNGENGLSFFLVSMDPTASSRSYARTGHWDPVANRPNYELVTGQRVNKINFDSSITATGVTFVPVSGSGAATTVRARKEVILAAGTVHTPQVLELSGIGGADLLKKANIPVLVDLPGVGSNFHDHTYLPFYGIRFTKNPTYPTIQVPRAGNIQSANLGVFLGLPVVAPDAFERIASNFEAQDPAAYLPADTHPTIIEGYRQQQKLLGKAMRSKGTTFFNTMINGIGGAPQNLRPVSRGTIHINPSNPQGEPIVDYRALSNPIDLDVFVEFIKFFRRFHSYGTLAQYQAQETAPGANVQTDAQIATWLRGQLNPSVYHPVGTAAKMPREWGGVVSEDLLVWGTKKLSVIDGSIMPVIVGATTQQTVYAIAEKAAEIIKARQ</sequence>